<dbReference type="PANTHER" id="PTHR15237:SF0">
    <property type="entry name" value="CELL CYCLE CHECKPOINT CONTROL PROTEIN"/>
    <property type="match status" value="1"/>
</dbReference>
<dbReference type="GO" id="GO:0006281">
    <property type="term" value="P:DNA repair"/>
    <property type="evidence" value="ECO:0007669"/>
    <property type="project" value="TreeGrafter"/>
</dbReference>
<dbReference type="Gene3D" id="3.70.10.10">
    <property type="match status" value="1"/>
</dbReference>
<dbReference type="AlphaFoldDB" id="A0A2T9XXY3"/>
<keyword evidence="2" id="KW-1185">Reference proteome</keyword>
<gene>
    <name evidence="1" type="ORF">BB559_007298</name>
</gene>
<dbReference type="GO" id="GO:0000076">
    <property type="term" value="P:DNA replication checkpoint signaling"/>
    <property type="evidence" value="ECO:0007669"/>
    <property type="project" value="TreeGrafter"/>
</dbReference>
<dbReference type="InterPro" id="IPR007268">
    <property type="entry name" value="Rad9/Ddc1"/>
</dbReference>
<dbReference type="GO" id="GO:0030896">
    <property type="term" value="C:checkpoint clamp complex"/>
    <property type="evidence" value="ECO:0007669"/>
    <property type="project" value="InterPro"/>
</dbReference>
<dbReference type="GO" id="GO:0071479">
    <property type="term" value="P:cellular response to ionizing radiation"/>
    <property type="evidence" value="ECO:0007669"/>
    <property type="project" value="TreeGrafter"/>
</dbReference>
<dbReference type="Pfam" id="PF04139">
    <property type="entry name" value="Rad9"/>
    <property type="match status" value="1"/>
</dbReference>
<sequence length="637" mass="70534">MMYEETDTLHAVYEKHNCSNKFIIDPKLFKDTINHFPRQLDEISLLMTEKHVLVRSWASGALLGGDDIRSGRLLRNHEGGGIIAGDANKNMQTELVMESEEFDVFVLSSNNKVNTQLTNNTSIPIIELTFGLREFKSILQYAEAANIPLQAHFDSGGDPILFSISDDISGLPNTRTRVRNDNYGNSNSANGTLSNGKEINIEGVSAEFVLATVSDINLSSQNQTQSSLQSIQRITKLYSQSQSPEQVKGLEKNINIEVYTNGVIKKSFDDRNSIFENGNHNNNFPEKQSDTNDNMFHGFIQPHLKKLKHDTQMRSLESGLNINHANDLEIDSSIPVNSNSDNNAVPPNYQIDVFDGSKSVSDNIRYENTNPKTGFNNQKISGEIKVLGPSVGKNKDSGDIIFEKNKTKSNSNRESHIRILSEVENNAYNSASQSDHLKENGLHADDSMLQTPQSASNIYENSQSNENMDVDTTDHKIRTEHQMNAFESTSLGRSVLIPKSGFVHKSHKAVSIESSTNRADTVGSKSMADVISVSSKYGSRVDSIVSNRMENELAMDLDNPGSKQIGNDKDKNMPGGGKFIEGTMNKGKVITLSISDLSDSDSDDDKDGELAATPPSSKQVKILFLLVNMRFETFMLY</sequence>
<name>A0A2T9XXY3_9FUNG</name>
<evidence type="ECO:0000313" key="2">
    <source>
        <dbReference type="Proteomes" id="UP000245699"/>
    </source>
</evidence>
<evidence type="ECO:0000313" key="1">
    <source>
        <dbReference type="EMBL" id="PVU84951.1"/>
    </source>
</evidence>
<accession>A0A2T9XXY3</accession>
<comment type="caution">
    <text evidence="1">The sequence shown here is derived from an EMBL/GenBank/DDBJ whole genome shotgun (WGS) entry which is preliminary data.</text>
</comment>
<protein>
    <submittedName>
        <fullName evidence="1">Uncharacterized protein</fullName>
    </submittedName>
</protein>
<dbReference type="STRING" id="61424.A0A2T9XXY3"/>
<dbReference type="Proteomes" id="UP000245699">
    <property type="component" value="Unassembled WGS sequence"/>
</dbReference>
<proteinExistence type="predicted"/>
<dbReference type="PANTHER" id="PTHR15237">
    <property type="entry name" value="DNA REPAIR PROTEIN RAD9"/>
    <property type="match status" value="1"/>
</dbReference>
<organism evidence="1 2">
    <name type="scientific">Furculomyces boomerangus</name>
    <dbReference type="NCBI Taxonomy" id="61424"/>
    <lineage>
        <taxon>Eukaryota</taxon>
        <taxon>Fungi</taxon>
        <taxon>Fungi incertae sedis</taxon>
        <taxon>Zoopagomycota</taxon>
        <taxon>Kickxellomycotina</taxon>
        <taxon>Harpellomycetes</taxon>
        <taxon>Harpellales</taxon>
        <taxon>Harpellaceae</taxon>
        <taxon>Furculomyces</taxon>
    </lineage>
</organism>
<dbReference type="EMBL" id="MBFT01001191">
    <property type="protein sequence ID" value="PVU84951.1"/>
    <property type="molecule type" value="Genomic_DNA"/>
</dbReference>
<dbReference type="GO" id="GO:0031573">
    <property type="term" value="P:mitotic intra-S DNA damage checkpoint signaling"/>
    <property type="evidence" value="ECO:0007669"/>
    <property type="project" value="TreeGrafter"/>
</dbReference>
<dbReference type="OrthoDB" id="60092at2759"/>
<reference evidence="1 2" key="1">
    <citation type="journal article" date="2018" name="MBio">
        <title>Comparative Genomics Reveals the Core Gene Toolbox for the Fungus-Insect Symbiosis.</title>
        <authorList>
            <person name="Wang Y."/>
            <person name="Stata M."/>
            <person name="Wang W."/>
            <person name="Stajich J.E."/>
            <person name="White M.M."/>
            <person name="Moncalvo J.M."/>
        </authorList>
    </citation>
    <scope>NUCLEOTIDE SEQUENCE [LARGE SCALE GENOMIC DNA]</scope>
    <source>
        <strain evidence="1 2">AUS-77-4</strain>
    </source>
</reference>